<dbReference type="InterPro" id="IPR036291">
    <property type="entry name" value="NAD(P)-bd_dom_sf"/>
</dbReference>
<dbReference type="InterPro" id="IPR018931">
    <property type="entry name" value="DUF2520"/>
</dbReference>
<dbReference type="Pfam" id="PF03807">
    <property type="entry name" value="F420_oxidored"/>
    <property type="match status" value="1"/>
</dbReference>
<dbReference type="PANTHER" id="PTHR40459">
    <property type="entry name" value="CONSERVED HYPOTHETICAL ALANINE AND LEUCINE RICH PROTEIN"/>
    <property type="match status" value="1"/>
</dbReference>
<protein>
    <submittedName>
        <fullName evidence="3">Rossmann-like and DUF2520 domain-containing protein</fullName>
    </submittedName>
</protein>
<dbReference type="EMBL" id="JBHUPC010000006">
    <property type="protein sequence ID" value="MFD2890527.1"/>
    <property type="molecule type" value="Genomic_DNA"/>
</dbReference>
<comment type="caution">
    <text evidence="3">The sequence shown here is derived from an EMBL/GenBank/DDBJ whole genome shotgun (WGS) entry which is preliminary data.</text>
</comment>
<feature type="domain" description="Pyrroline-5-carboxylate reductase catalytic N-terminal" evidence="1">
    <location>
        <begin position="3"/>
        <end position="87"/>
    </location>
</feature>
<dbReference type="Gene3D" id="1.10.1040.20">
    <property type="entry name" value="ProC-like, C-terminal domain"/>
    <property type="match status" value="1"/>
</dbReference>
<proteinExistence type="predicted"/>
<accession>A0ABW5YHG7</accession>
<dbReference type="Pfam" id="PF10728">
    <property type="entry name" value="DUF2520"/>
    <property type="match status" value="1"/>
</dbReference>
<dbReference type="PANTHER" id="PTHR40459:SF1">
    <property type="entry name" value="CONSERVED HYPOTHETICAL ALANINE AND LEUCINE RICH PROTEIN"/>
    <property type="match status" value="1"/>
</dbReference>
<evidence type="ECO:0000259" key="2">
    <source>
        <dbReference type="Pfam" id="PF10728"/>
    </source>
</evidence>
<dbReference type="Proteomes" id="UP001597534">
    <property type="component" value="Unassembled WGS sequence"/>
</dbReference>
<dbReference type="SUPFAM" id="SSF48179">
    <property type="entry name" value="6-phosphogluconate dehydrogenase C-terminal domain-like"/>
    <property type="match status" value="1"/>
</dbReference>
<dbReference type="SUPFAM" id="SSF51735">
    <property type="entry name" value="NAD(P)-binding Rossmann-fold domains"/>
    <property type="match status" value="1"/>
</dbReference>
<evidence type="ECO:0000259" key="1">
    <source>
        <dbReference type="Pfam" id="PF03807"/>
    </source>
</evidence>
<evidence type="ECO:0000313" key="3">
    <source>
        <dbReference type="EMBL" id="MFD2890527.1"/>
    </source>
</evidence>
<evidence type="ECO:0000313" key="4">
    <source>
        <dbReference type="Proteomes" id="UP001597534"/>
    </source>
</evidence>
<dbReference type="InterPro" id="IPR008927">
    <property type="entry name" value="6-PGluconate_DH-like_C_sf"/>
</dbReference>
<keyword evidence="4" id="KW-1185">Reference proteome</keyword>
<reference evidence="4" key="1">
    <citation type="journal article" date="2019" name="Int. J. Syst. Evol. Microbiol.">
        <title>The Global Catalogue of Microorganisms (GCM) 10K type strain sequencing project: providing services to taxonomists for standard genome sequencing and annotation.</title>
        <authorList>
            <consortium name="The Broad Institute Genomics Platform"/>
            <consortium name="The Broad Institute Genome Sequencing Center for Infectious Disease"/>
            <person name="Wu L."/>
            <person name="Ma J."/>
        </authorList>
    </citation>
    <scope>NUCLEOTIDE SEQUENCE [LARGE SCALE GENOMIC DNA]</scope>
    <source>
        <strain evidence="4">KCTC 22671</strain>
    </source>
</reference>
<sequence>MQKVTVIGSGNVAQHLIKVFLQSTEIELVQVFARQPKSVSHLVPQNKIVSNITQLEKVDVCIVSVTDNAIAEVAAQLPFQQQLVVHTSGSTELTALGLNNRKGVFYPLQTFSKNKTVDFSNIPLCLEAENENDYKLLEQLAHAISKNVYRISSEQRKSLHVAAVFVSNFVNHMYYIGSEICREHQIPFEILQPLIQEVAHKITELPPAEAQTGPALRNDTKTLNKHIAFLENSNYQDIYKLLTQSIQNVKKL</sequence>
<dbReference type="RefSeq" id="WP_379809976.1">
    <property type="nucleotide sequence ID" value="NZ_JBHUPC010000006.1"/>
</dbReference>
<dbReference type="InterPro" id="IPR037108">
    <property type="entry name" value="TM1727-like_C_sf"/>
</dbReference>
<name>A0ABW5YHG7_9FLAO</name>
<dbReference type="InterPro" id="IPR028939">
    <property type="entry name" value="P5C_Rdtase_cat_N"/>
</dbReference>
<gene>
    <name evidence="3" type="ORF">ACFS5J_00650</name>
</gene>
<feature type="domain" description="DUF2520" evidence="2">
    <location>
        <begin position="122"/>
        <end position="246"/>
    </location>
</feature>
<organism evidence="3 4">
    <name type="scientific">Flavobacterium chuncheonense</name>
    <dbReference type="NCBI Taxonomy" id="2026653"/>
    <lineage>
        <taxon>Bacteria</taxon>
        <taxon>Pseudomonadati</taxon>
        <taxon>Bacteroidota</taxon>
        <taxon>Flavobacteriia</taxon>
        <taxon>Flavobacteriales</taxon>
        <taxon>Flavobacteriaceae</taxon>
        <taxon>Flavobacterium</taxon>
    </lineage>
</organism>
<dbReference type="Gene3D" id="3.40.50.720">
    <property type="entry name" value="NAD(P)-binding Rossmann-like Domain"/>
    <property type="match status" value="1"/>
</dbReference>